<dbReference type="PROSITE" id="PS50090">
    <property type="entry name" value="MYB_LIKE"/>
    <property type="match status" value="1"/>
</dbReference>
<protein>
    <submittedName>
        <fullName evidence="5">Uncharacterized protein</fullName>
    </submittedName>
</protein>
<proteinExistence type="predicted"/>
<dbReference type="PROSITE" id="PS51294">
    <property type="entry name" value="HTH_MYB"/>
    <property type="match status" value="1"/>
</dbReference>
<dbReference type="STRING" id="542762.A0A4S4ET64"/>
<dbReference type="EMBL" id="SDRB02002161">
    <property type="protein sequence ID" value="THG20060.1"/>
    <property type="molecule type" value="Genomic_DNA"/>
</dbReference>
<gene>
    <name evidence="5" type="ORF">TEA_025489</name>
</gene>
<dbReference type="InterPro" id="IPR009057">
    <property type="entry name" value="Homeodomain-like_sf"/>
</dbReference>
<comment type="subcellular location">
    <subcellularLocation>
        <location evidence="1">Nucleus</location>
    </subcellularLocation>
</comment>
<evidence type="ECO:0000313" key="6">
    <source>
        <dbReference type="Proteomes" id="UP000306102"/>
    </source>
</evidence>
<dbReference type="Proteomes" id="UP000306102">
    <property type="component" value="Unassembled WGS sequence"/>
</dbReference>
<evidence type="ECO:0000256" key="1">
    <source>
        <dbReference type="ARBA" id="ARBA00004123"/>
    </source>
</evidence>
<evidence type="ECO:0000256" key="2">
    <source>
        <dbReference type="ARBA" id="ARBA00023242"/>
    </source>
</evidence>
<evidence type="ECO:0000259" key="3">
    <source>
        <dbReference type="PROSITE" id="PS50090"/>
    </source>
</evidence>
<comment type="caution">
    <text evidence="5">The sequence shown here is derived from an EMBL/GenBank/DDBJ whole genome shotgun (WGS) entry which is preliminary data.</text>
</comment>
<dbReference type="PANTHER" id="PTHR46993">
    <property type="entry name" value="MYB TRANSCRIPTION FACTOR"/>
    <property type="match status" value="1"/>
</dbReference>
<feature type="domain" description="HTH myb-type" evidence="4">
    <location>
        <begin position="432"/>
        <end position="489"/>
    </location>
</feature>
<dbReference type="SUPFAM" id="SSF46689">
    <property type="entry name" value="Homeodomain-like"/>
    <property type="match status" value="1"/>
</dbReference>
<dbReference type="Gene3D" id="1.10.246.220">
    <property type="match status" value="1"/>
</dbReference>
<dbReference type="PANTHER" id="PTHR46993:SF6">
    <property type="entry name" value="MYB TRANSCRIPTION FACTOR"/>
    <property type="match status" value="1"/>
</dbReference>
<dbReference type="GO" id="GO:0005634">
    <property type="term" value="C:nucleus"/>
    <property type="evidence" value="ECO:0007669"/>
    <property type="project" value="UniProtKB-SubCell"/>
</dbReference>
<keyword evidence="2" id="KW-0539">Nucleus</keyword>
<feature type="domain" description="Myb-like" evidence="3">
    <location>
        <begin position="432"/>
        <end position="487"/>
    </location>
</feature>
<dbReference type="SMART" id="SM00717">
    <property type="entry name" value="SANT"/>
    <property type="match status" value="1"/>
</dbReference>
<dbReference type="AlphaFoldDB" id="A0A4S4ET64"/>
<reference evidence="5 6" key="1">
    <citation type="journal article" date="2018" name="Proc. Natl. Acad. Sci. U.S.A.">
        <title>Draft genome sequence of Camellia sinensis var. sinensis provides insights into the evolution of the tea genome and tea quality.</title>
        <authorList>
            <person name="Wei C."/>
            <person name="Yang H."/>
            <person name="Wang S."/>
            <person name="Zhao J."/>
            <person name="Liu C."/>
            <person name="Gao L."/>
            <person name="Xia E."/>
            <person name="Lu Y."/>
            <person name="Tai Y."/>
            <person name="She G."/>
            <person name="Sun J."/>
            <person name="Cao H."/>
            <person name="Tong W."/>
            <person name="Gao Q."/>
            <person name="Li Y."/>
            <person name="Deng W."/>
            <person name="Jiang X."/>
            <person name="Wang W."/>
            <person name="Chen Q."/>
            <person name="Zhang S."/>
            <person name="Li H."/>
            <person name="Wu J."/>
            <person name="Wang P."/>
            <person name="Li P."/>
            <person name="Shi C."/>
            <person name="Zheng F."/>
            <person name="Jian J."/>
            <person name="Huang B."/>
            <person name="Shan D."/>
            <person name="Shi M."/>
            <person name="Fang C."/>
            <person name="Yue Y."/>
            <person name="Li F."/>
            <person name="Li D."/>
            <person name="Wei S."/>
            <person name="Han B."/>
            <person name="Jiang C."/>
            <person name="Yin Y."/>
            <person name="Xia T."/>
            <person name="Zhang Z."/>
            <person name="Bennetzen J.L."/>
            <person name="Zhao S."/>
            <person name="Wan X."/>
        </authorList>
    </citation>
    <scope>NUCLEOTIDE SEQUENCE [LARGE SCALE GENOMIC DNA]</scope>
    <source>
        <strain evidence="6">cv. Shuchazao</strain>
        <tissue evidence="5">Leaf</tissue>
    </source>
</reference>
<dbReference type="InterPro" id="IPR017930">
    <property type="entry name" value="Myb_dom"/>
</dbReference>
<dbReference type="Pfam" id="PF00249">
    <property type="entry name" value="Myb_DNA-binding"/>
    <property type="match status" value="1"/>
</dbReference>
<dbReference type="CDD" id="cd11660">
    <property type="entry name" value="SANT_TRF"/>
    <property type="match status" value="1"/>
</dbReference>
<evidence type="ECO:0000313" key="5">
    <source>
        <dbReference type="EMBL" id="THG20060.1"/>
    </source>
</evidence>
<dbReference type="InterPro" id="IPR001005">
    <property type="entry name" value="SANT/Myb"/>
</dbReference>
<sequence>MDVDLSRWVLEFLLRQSIDDRVLNAVLQALPLSNDDSSLNKAMLLRRIESEIATGSVSEKVLEFLERIEELDHEEGFTTSEAMKSAYCAVAVDCSVRFLEESEEDKEGKYFDAVRRIWKGRVWNMKRLDKVGLVSDELLGWKDEIEAAVWDASVCENVRMKKRGNAALEAVRLYVVEAWESMGPSFLELVAGTVSDDDSMREVIGLGNDRICDQVGERGASLLGSCPDSIVRNDNKEMQRDVVLRRRKQVANKRGAIAGTSRVVKITDTEELDTRTSSKNYDCLPAREINKVQEALRISSLELQAVVKDPLPDALHLAENLISSMGRENMNQETSARQNGLDLEAANPFLGKSAEAAPANEGNLDSQCCRNQNNVPKPSLMARNSTAHTYEWDDSVDDLPEESGDSRSRLHLSTPKRMVVSPLKKHEIKKLARRRKIKRWSTLEEDTLRTGVQKFGRGNWKLILNSYRDIFEERTEVDLKDKWRNMIRY</sequence>
<organism evidence="5 6">
    <name type="scientific">Camellia sinensis var. sinensis</name>
    <name type="common">China tea</name>
    <dbReference type="NCBI Taxonomy" id="542762"/>
    <lineage>
        <taxon>Eukaryota</taxon>
        <taxon>Viridiplantae</taxon>
        <taxon>Streptophyta</taxon>
        <taxon>Embryophyta</taxon>
        <taxon>Tracheophyta</taxon>
        <taxon>Spermatophyta</taxon>
        <taxon>Magnoliopsida</taxon>
        <taxon>eudicotyledons</taxon>
        <taxon>Gunneridae</taxon>
        <taxon>Pentapetalae</taxon>
        <taxon>asterids</taxon>
        <taxon>Ericales</taxon>
        <taxon>Theaceae</taxon>
        <taxon>Camellia</taxon>
    </lineage>
</organism>
<keyword evidence="6" id="KW-1185">Reference proteome</keyword>
<name>A0A4S4ET64_CAMSN</name>
<evidence type="ECO:0000259" key="4">
    <source>
        <dbReference type="PROSITE" id="PS51294"/>
    </source>
</evidence>
<accession>A0A4S4ET64</accession>